<sequence>MMLAAALPPTPGEVILGILGVLVGALVATTSTLIARRTHNWLHHLGTAGGLLIVAGVVGQRTPAPGATLGPWTAGIAVPGVGVHLDPVTTIGIILALLGLILTLLFERVPEAGVRSRPLVHRPMEDDDTV</sequence>
<organism evidence="2 3">
    <name type="scientific">Candidatus Amunia macphersoniae</name>
    <dbReference type="NCBI Taxonomy" id="3127014"/>
    <lineage>
        <taxon>Bacteria</taxon>
        <taxon>Bacillati</taxon>
        <taxon>Candidatus Dormiibacterota</taxon>
        <taxon>Candidatus Dormibacteria</taxon>
        <taxon>Candidatus Aeolococcales</taxon>
        <taxon>Candidatus Aeolococcaceae</taxon>
        <taxon>Candidatus Amunia</taxon>
    </lineage>
</organism>
<feature type="transmembrane region" description="Helical" evidence="1">
    <location>
        <begin position="41"/>
        <end position="59"/>
    </location>
</feature>
<keyword evidence="1" id="KW-0472">Membrane</keyword>
<dbReference type="EMBL" id="JAEKNN010000031">
    <property type="protein sequence ID" value="MBJ7609212.1"/>
    <property type="molecule type" value="Genomic_DNA"/>
</dbReference>
<evidence type="ECO:0000313" key="2">
    <source>
        <dbReference type="EMBL" id="MBJ7609212.1"/>
    </source>
</evidence>
<comment type="caution">
    <text evidence="2">The sequence shown here is derived from an EMBL/GenBank/DDBJ whole genome shotgun (WGS) entry which is preliminary data.</text>
</comment>
<keyword evidence="1" id="KW-1133">Transmembrane helix</keyword>
<dbReference type="Proteomes" id="UP000614410">
    <property type="component" value="Unassembled WGS sequence"/>
</dbReference>
<dbReference type="SUPFAM" id="SSF103473">
    <property type="entry name" value="MFS general substrate transporter"/>
    <property type="match status" value="1"/>
</dbReference>
<protein>
    <submittedName>
        <fullName evidence="2">Uncharacterized protein</fullName>
    </submittedName>
</protein>
<feature type="transmembrane region" description="Helical" evidence="1">
    <location>
        <begin position="14"/>
        <end position="34"/>
    </location>
</feature>
<evidence type="ECO:0000256" key="1">
    <source>
        <dbReference type="SAM" id="Phobius"/>
    </source>
</evidence>
<evidence type="ECO:0000313" key="3">
    <source>
        <dbReference type="Proteomes" id="UP000614410"/>
    </source>
</evidence>
<accession>A0A934KQ90</accession>
<keyword evidence="1" id="KW-0812">Transmembrane</keyword>
<feature type="transmembrane region" description="Helical" evidence="1">
    <location>
        <begin position="88"/>
        <end position="106"/>
    </location>
</feature>
<name>A0A934KQ90_9BACT</name>
<proteinExistence type="predicted"/>
<reference evidence="2 3" key="1">
    <citation type="submission" date="2020-10" db="EMBL/GenBank/DDBJ databases">
        <title>Ca. Dormibacterota MAGs.</title>
        <authorList>
            <person name="Montgomery K."/>
        </authorList>
    </citation>
    <scope>NUCLEOTIDE SEQUENCE [LARGE SCALE GENOMIC DNA]</scope>
    <source>
        <strain evidence="2">Mitchell_Peninsula_5</strain>
    </source>
</reference>
<dbReference type="InterPro" id="IPR036259">
    <property type="entry name" value="MFS_trans_sf"/>
</dbReference>
<dbReference type="AlphaFoldDB" id="A0A934KQ90"/>
<gene>
    <name evidence="2" type="ORF">JF887_07240</name>
</gene>